<evidence type="ECO:0000256" key="4">
    <source>
        <dbReference type="PROSITE-ProRule" id="PRU00042"/>
    </source>
</evidence>
<evidence type="ECO:0000313" key="7">
    <source>
        <dbReference type="EMBL" id="KAF1814330.1"/>
    </source>
</evidence>
<evidence type="ECO:0000256" key="5">
    <source>
        <dbReference type="SAM" id="MobiDB-lite"/>
    </source>
</evidence>
<proteinExistence type="predicted"/>
<dbReference type="Pfam" id="PF00096">
    <property type="entry name" value="zf-C2H2"/>
    <property type="match status" value="1"/>
</dbReference>
<reference evidence="7 9" key="1">
    <citation type="submission" date="2020-01" db="EMBL/GenBank/DDBJ databases">
        <authorList>
            <consortium name="DOE Joint Genome Institute"/>
            <person name="Haridas S."/>
            <person name="Albert R."/>
            <person name="Binder M."/>
            <person name="Bloem J."/>
            <person name="Labutti K."/>
            <person name="Salamov A."/>
            <person name="Andreopoulos B."/>
            <person name="Baker S.E."/>
            <person name="Barry K."/>
            <person name="Bills G."/>
            <person name="Bluhm B.H."/>
            <person name="Cannon C."/>
            <person name="Castanera R."/>
            <person name="Culley D.E."/>
            <person name="Daum C."/>
            <person name="Ezra D."/>
            <person name="Gonzalez J.B."/>
            <person name="Henrissat B."/>
            <person name="Kuo A."/>
            <person name="Liang C."/>
            <person name="Lipzen A."/>
            <person name="Lutzoni F."/>
            <person name="Magnuson J."/>
            <person name="Mondo S."/>
            <person name="Nolan M."/>
            <person name="Ohm R."/>
            <person name="Pangilinan J."/>
            <person name="Park H.-J."/>
            <person name="Ramirez L."/>
            <person name="Alfaro M."/>
            <person name="Sun H."/>
            <person name="Tritt A."/>
            <person name="Yoshinaga Y."/>
            <person name="Zwiers L.-H."/>
            <person name="Turgeon B.G."/>
            <person name="Goodwin S.B."/>
            <person name="Spatafora J.W."/>
            <person name="Crous P.W."/>
            <person name="Grigoriev I.V."/>
        </authorList>
    </citation>
    <scope>NUCLEOTIDE SEQUENCE</scope>
    <source>
        <strain evidence="7 9">CBS 781.70</strain>
    </source>
</reference>
<accession>A0A6G1G8V7</accession>
<evidence type="ECO:0000313" key="8">
    <source>
        <dbReference type="Proteomes" id="UP000504638"/>
    </source>
</evidence>
<reference evidence="9" key="3">
    <citation type="submission" date="2025-04" db="UniProtKB">
        <authorList>
            <consortium name="RefSeq"/>
        </authorList>
    </citation>
    <scope>IDENTIFICATION</scope>
    <source>
        <strain evidence="9">CBS 781.70</strain>
    </source>
</reference>
<organism evidence="7">
    <name type="scientific">Eremomyces bilateralis CBS 781.70</name>
    <dbReference type="NCBI Taxonomy" id="1392243"/>
    <lineage>
        <taxon>Eukaryota</taxon>
        <taxon>Fungi</taxon>
        <taxon>Dikarya</taxon>
        <taxon>Ascomycota</taxon>
        <taxon>Pezizomycotina</taxon>
        <taxon>Dothideomycetes</taxon>
        <taxon>Dothideomycetes incertae sedis</taxon>
        <taxon>Eremomycetales</taxon>
        <taxon>Eremomycetaceae</taxon>
        <taxon>Eremomyces</taxon>
    </lineage>
</organism>
<gene>
    <name evidence="7 9" type="ORF">P152DRAFT_393441</name>
</gene>
<dbReference type="GeneID" id="54416770"/>
<reference evidence="9" key="2">
    <citation type="submission" date="2020-04" db="EMBL/GenBank/DDBJ databases">
        <authorList>
            <consortium name="NCBI Genome Project"/>
        </authorList>
    </citation>
    <scope>NUCLEOTIDE SEQUENCE</scope>
    <source>
        <strain evidence="9">CBS 781.70</strain>
    </source>
</reference>
<feature type="domain" description="C2H2-type" evidence="6">
    <location>
        <begin position="54"/>
        <end position="86"/>
    </location>
</feature>
<feature type="compositionally biased region" description="Polar residues" evidence="5">
    <location>
        <begin position="31"/>
        <end position="47"/>
    </location>
</feature>
<dbReference type="AlphaFoldDB" id="A0A6G1G8V7"/>
<sequence length="110" mass="12187">MYKTGLSPPDANGTVAQIDDSLPDDPIISAETPQSDVGATSRRSSAQKSKKNTYPCPLAKQFNCNDYFTTSGHAARHSKKHTGKKDAVCPQCHKAFTRKDNMEQHRRTHK</sequence>
<protein>
    <recommendedName>
        <fullName evidence="6">C2H2-type domain-containing protein</fullName>
    </recommendedName>
</protein>
<keyword evidence="3" id="KW-0862">Zinc</keyword>
<evidence type="ECO:0000256" key="2">
    <source>
        <dbReference type="ARBA" id="ARBA00022771"/>
    </source>
</evidence>
<dbReference type="InterPro" id="IPR013087">
    <property type="entry name" value="Znf_C2H2_type"/>
</dbReference>
<dbReference type="EMBL" id="ML975153">
    <property type="protein sequence ID" value="KAF1814330.1"/>
    <property type="molecule type" value="Genomic_DNA"/>
</dbReference>
<dbReference type="SUPFAM" id="SSF57667">
    <property type="entry name" value="beta-beta-alpha zinc fingers"/>
    <property type="match status" value="1"/>
</dbReference>
<dbReference type="GO" id="GO:0008270">
    <property type="term" value="F:zinc ion binding"/>
    <property type="evidence" value="ECO:0007669"/>
    <property type="project" value="UniProtKB-KW"/>
</dbReference>
<dbReference type="Gene3D" id="3.30.160.60">
    <property type="entry name" value="Classic Zinc Finger"/>
    <property type="match status" value="1"/>
</dbReference>
<keyword evidence="1" id="KW-0479">Metal-binding</keyword>
<dbReference type="PROSITE" id="PS50157">
    <property type="entry name" value="ZINC_FINGER_C2H2_2"/>
    <property type="match status" value="2"/>
</dbReference>
<feature type="domain" description="C2H2-type" evidence="6">
    <location>
        <begin position="87"/>
        <end position="110"/>
    </location>
</feature>
<dbReference type="InterPro" id="IPR036236">
    <property type="entry name" value="Znf_C2H2_sf"/>
</dbReference>
<dbReference type="PROSITE" id="PS00028">
    <property type="entry name" value="ZINC_FINGER_C2H2_1"/>
    <property type="match status" value="1"/>
</dbReference>
<keyword evidence="8" id="KW-1185">Reference proteome</keyword>
<evidence type="ECO:0000256" key="3">
    <source>
        <dbReference type="ARBA" id="ARBA00022833"/>
    </source>
</evidence>
<dbReference type="FunFam" id="3.30.160.60:FF:002343">
    <property type="entry name" value="Zinc finger protein 33A"/>
    <property type="match status" value="1"/>
</dbReference>
<dbReference type="RefSeq" id="XP_033535961.1">
    <property type="nucleotide sequence ID" value="XM_033676200.1"/>
</dbReference>
<dbReference type="PANTHER" id="PTHR23235">
    <property type="entry name" value="KRUEPPEL-LIKE TRANSCRIPTION FACTOR"/>
    <property type="match status" value="1"/>
</dbReference>
<evidence type="ECO:0000313" key="9">
    <source>
        <dbReference type="RefSeq" id="XP_033535961.1"/>
    </source>
</evidence>
<dbReference type="SMART" id="SM00355">
    <property type="entry name" value="ZnF_C2H2"/>
    <property type="match status" value="2"/>
</dbReference>
<feature type="region of interest" description="Disordered" evidence="5">
    <location>
        <begin position="1"/>
        <end position="54"/>
    </location>
</feature>
<feature type="compositionally biased region" description="Low complexity" evidence="5">
    <location>
        <begin position="18"/>
        <end position="29"/>
    </location>
</feature>
<evidence type="ECO:0000259" key="6">
    <source>
        <dbReference type="PROSITE" id="PS50157"/>
    </source>
</evidence>
<keyword evidence="2 4" id="KW-0863">Zinc-finger</keyword>
<name>A0A6G1G8V7_9PEZI</name>
<evidence type="ECO:0000256" key="1">
    <source>
        <dbReference type="ARBA" id="ARBA00022723"/>
    </source>
</evidence>
<feature type="non-terminal residue" evidence="7">
    <location>
        <position position="110"/>
    </location>
</feature>
<dbReference type="OrthoDB" id="6365676at2759"/>
<dbReference type="Proteomes" id="UP000504638">
    <property type="component" value="Unplaced"/>
</dbReference>